<dbReference type="InterPro" id="IPR055588">
    <property type="entry name" value="DUF7164"/>
</dbReference>
<keyword evidence="3" id="KW-1185">Reference proteome</keyword>
<evidence type="ECO:0000313" key="3">
    <source>
        <dbReference type="Proteomes" id="UP000252731"/>
    </source>
</evidence>
<evidence type="ECO:0000313" key="2">
    <source>
        <dbReference type="EMBL" id="RBP88737.1"/>
    </source>
</evidence>
<dbReference type="Pfam" id="PF23741">
    <property type="entry name" value="DUF7164"/>
    <property type="match status" value="1"/>
</dbReference>
<protein>
    <recommendedName>
        <fullName evidence="1">DUF7164 domain-containing protein</fullName>
    </recommendedName>
</protein>
<name>A0A366JLZ9_CYTFI</name>
<reference evidence="2 3" key="1">
    <citation type="submission" date="2018-06" db="EMBL/GenBank/DDBJ databases">
        <title>Freshwater and sediment microbial communities from various areas in North America, analyzing microbe dynamics in response to fracking.</title>
        <authorList>
            <person name="Lamendella R."/>
        </authorList>
    </citation>
    <scope>NUCLEOTIDE SEQUENCE [LARGE SCALE GENOMIC DNA]</scope>
    <source>
        <strain evidence="2 3">14_TX</strain>
    </source>
</reference>
<dbReference type="EMBL" id="QNSF01000013">
    <property type="protein sequence ID" value="RBP88737.1"/>
    <property type="molecule type" value="Genomic_DNA"/>
</dbReference>
<gene>
    <name evidence="2" type="ORF">DFO70_11361</name>
</gene>
<comment type="caution">
    <text evidence="2">The sequence shown here is derived from an EMBL/GenBank/DDBJ whole genome shotgun (WGS) entry which is preliminary data.</text>
</comment>
<dbReference type="AlphaFoldDB" id="A0A366JLZ9"/>
<accession>A0A366JLZ9</accession>
<dbReference type="OrthoDB" id="8854905at2"/>
<dbReference type="RefSeq" id="WP_113884768.1">
    <property type="nucleotide sequence ID" value="NZ_QNSF01000013.1"/>
</dbReference>
<sequence length="281" mass="32462">MKRAIVVYLEGKRELLLQFGCLYTSYRSIQSKDTDLVIFGPKQTLELLPDDCIKIEYDSPYHDYPYLNSISCIASSESDSILKDYEYILRTDADTFLTPAWNSFYPEYFTAGIGKYAFDSEVQSKLMELSRLFGLNHRGIHNIGTSHYGKTKQIKKVCELSLLISECILAAEFYESEGSWPGWYRGVTSMYSSEIAINHLIDHLLIEPDKLDFDSTSDDRIESHPHIHCWHTDEAFSKFQFADGNYNHLSLENLDPSIIKDYCMFISLKALIELDVMKRVF</sequence>
<organism evidence="2 3">
    <name type="scientific">Cytobacillus firmus</name>
    <name type="common">Bacillus firmus</name>
    <dbReference type="NCBI Taxonomy" id="1399"/>
    <lineage>
        <taxon>Bacteria</taxon>
        <taxon>Bacillati</taxon>
        <taxon>Bacillota</taxon>
        <taxon>Bacilli</taxon>
        <taxon>Bacillales</taxon>
        <taxon>Bacillaceae</taxon>
        <taxon>Cytobacillus</taxon>
    </lineage>
</organism>
<proteinExistence type="predicted"/>
<evidence type="ECO:0000259" key="1">
    <source>
        <dbReference type="Pfam" id="PF23741"/>
    </source>
</evidence>
<feature type="domain" description="DUF7164" evidence="1">
    <location>
        <begin position="62"/>
        <end position="255"/>
    </location>
</feature>
<dbReference type="Proteomes" id="UP000252731">
    <property type="component" value="Unassembled WGS sequence"/>
</dbReference>